<proteinExistence type="predicted"/>
<dbReference type="PANTHER" id="PTHR35813:SF1">
    <property type="entry name" value="INNER MEMBRANE PROTEIN YBAN"/>
    <property type="match status" value="1"/>
</dbReference>
<keyword evidence="1" id="KW-0472">Membrane</keyword>
<reference evidence="2" key="1">
    <citation type="submission" date="2021-03" db="EMBL/GenBank/DDBJ databases">
        <title>Acanthopleuribacteraceae sp. M133.</title>
        <authorList>
            <person name="Wang G."/>
        </authorList>
    </citation>
    <scope>NUCLEOTIDE SEQUENCE</scope>
    <source>
        <strain evidence="2">M133</strain>
    </source>
</reference>
<dbReference type="GO" id="GO:0005886">
    <property type="term" value="C:plasma membrane"/>
    <property type="evidence" value="ECO:0007669"/>
    <property type="project" value="TreeGrafter"/>
</dbReference>
<dbReference type="EMBL" id="CP071793">
    <property type="protein sequence ID" value="QTD51513.1"/>
    <property type="molecule type" value="Genomic_DNA"/>
</dbReference>
<dbReference type="PIRSF" id="PIRSF016789">
    <property type="entry name" value="DUF454"/>
    <property type="match status" value="1"/>
</dbReference>
<keyword evidence="3" id="KW-1185">Reference proteome</keyword>
<dbReference type="InterPro" id="IPR007401">
    <property type="entry name" value="DUF454"/>
</dbReference>
<accession>A0A8A4TPP3</accession>
<protein>
    <submittedName>
        <fullName evidence="2">YbaN family protein</fullName>
    </submittedName>
</protein>
<dbReference type="PANTHER" id="PTHR35813">
    <property type="entry name" value="INNER MEMBRANE PROTEIN YBAN"/>
    <property type="match status" value="1"/>
</dbReference>
<evidence type="ECO:0000256" key="1">
    <source>
        <dbReference type="SAM" id="Phobius"/>
    </source>
</evidence>
<keyword evidence="1" id="KW-1133">Transmembrane helix</keyword>
<organism evidence="2 3">
    <name type="scientific">Sulfidibacter corallicola</name>
    <dbReference type="NCBI Taxonomy" id="2818388"/>
    <lineage>
        <taxon>Bacteria</taxon>
        <taxon>Pseudomonadati</taxon>
        <taxon>Acidobacteriota</taxon>
        <taxon>Holophagae</taxon>
        <taxon>Acanthopleuribacterales</taxon>
        <taxon>Acanthopleuribacteraceae</taxon>
        <taxon>Sulfidibacter</taxon>
    </lineage>
</organism>
<evidence type="ECO:0000313" key="3">
    <source>
        <dbReference type="Proteomes" id="UP000663929"/>
    </source>
</evidence>
<keyword evidence="1" id="KW-0812">Transmembrane</keyword>
<dbReference type="Pfam" id="PF04304">
    <property type="entry name" value="DUF454"/>
    <property type="match status" value="1"/>
</dbReference>
<dbReference type="RefSeq" id="WP_237381643.1">
    <property type="nucleotide sequence ID" value="NZ_CP071793.1"/>
</dbReference>
<evidence type="ECO:0000313" key="2">
    <source>
        <dbReference type="EMBL" id="QTD51513.1"/>
    </source>
</evidence>
<sequence length="130" mass="14302">MERDLCVHGSPLVRALLIGSGWVCVALGMVGLFLPILPTTPFLLVAAACFSRSSRKFYERLMGNALFGSYIRSWRVDRVIPLKAKLMATLVMVLTLGGSVVFFIPLMAIKVIVGLIGATVLVYIWRFPSE</sequence>
<name>A0A8A4TPP3_SULCO</name>
<feature type="transmembrane region" description="Helical" evidence="1">
    <location>
        <begin position="111"/>
        <end position="128"/>
    </location>
</feature>
<gene>
    <name evidence="2" type="ORF">J3U87_03510</name>
</gene>
<dbReference type="KEGG" id="scor:J3U87_03510"/>
<dbReference type="AlphaFoldDB" id="A0A8A4TPP3"/>
<feature type="transmembrane region" description="Helical" evidence="1">
    <location>
        <begin position="12"/>
        <end position="37"/>
    </location>
</feature>
<dbReference type="Proteomes" id="UP000663929">
    <property type="component" value="Chromosome"/>
</dbReference>